<dbReference type="RefSeq" id="WP_068659927.1">
    <property type="nucleotide sequence ID" value="NZ_CP017770.1"/>
</dbReference>
<keyword evidence="2" id="KW-1185">Reference proteome</keyword>
<dbReference type="EMBL" id="LSFN01000035">
    <property type="protein sequence ID" value="OAB72421.1"/>
    <property type="molecule type" value="Genomic_DNA"/>
</dbReference>
<accession>A0A167BTB5</accession>
<gene>
    <name evidence="1" type="ORF">PNBC_16095</name>
</gene>
<dbReference type="STRING" id="1763538.LPB68_09650"/>
<proteinExistence type="predicted"/>
<reference evidence="1 2" key="1">
    <citation type="submission" date="2016-02" db="EMBL/GenBank/DDBJ databases">
        <title>Paenibacillus sp. LPB0068, isolated from Crassostrea gigas.</title>
        <authorList>
            <person name="Shin S.-K."/>
            <person name="Yi H."/>
        </authorList>
    </citation>
    <scope>NUCLEOTIDE SEQUENCE [LARGE SCALE GENOMIC DNA]</scope>
    <source>
        <strain evidence="1 2">LPB0068</strain>
    </source>
</reference>
<comment type="caution">
    <text evidence="1">The sequence shown here is derived from an EMBL/GenBank/DDBJ whole genome shotgun (WGS) entry which is preliminary data.</text>
</comment>
<evidence type="ECO:0000313" key="1">
    <source>
        <dbReference type="EMBL" id="OAB72421.1"/>
    </source>
</evidence>
<evidence type="ECO:0000313" key="2">
    <source>
        <dbReference type="Proteomes" id="UP000077134"/>
    </source>
</evidence>
<dbReference type="Proteomes" id="UP000077134">
    <property type="component" value="Unassembled WGS sequence"/>
</dbReference>
<dbReference type="KEGG" id="pcx:LPB68_09650"/>
<name>A0A167BTB5_9BACL</name>
<evidence type="ECO:0008006" key="3">
    <source>
        <dbReference type="Google" id="ProtNLM"/>
    </source>
</evidence>
<protein>
    <recommendedName>
        <fullName evidence="3">RCK N-terminal domain-containing protein</fullName>
    </recommendedName>
</protein>
<organism evidence="1 2">
    <name type="scientific">Paenibacillus crassostreae</name>
    <dbReference type="NCBI Taxonomy" id="1763538"/>
    <lineage>
        <taxon>Bacteria</taxon>
        <taxon>Bacillati</taxon>
        <taxon>Bacillota</taxon>
        <taxon>Bacilli</taxon>
        <taxon>Bacillales</taxon>
        <taxon>Paenibacillaceae</taxon>
        <taxon>Paenibacillus</taxon>
    </lineage>
</organism>
<dbReference type="AlphaFoldDB" id="A0A167BTB5"/>
<sequence>MEDDVILVIAPNEDGRKFVNQLIYNKKSFAVLTNSRTEELDYLEMGAKHVVRIDTYMTKKWIVPHVAVGRIYIFESSLNLSCRYLQICRPWTTREIYIITRYSSPRGVYRGMGADHVIYTKNGDVGFLLEK</sequence>
<dbReference type="OrthoDB" id="2614999at2"/>